<organism evidence="1 2">
    <name type="scientific">Agrobacterium salinitolerans</name>
    <dbReference type="NCBI Taxonomy" id="1183413"/>
    <lineage>
        <taxon>Bacteria</taxon>
        <taxon>Pseudomonadati</taxon>
        <taxon>Pseudomonadota</taxon>
        <taxon>Alphaproteobacteria</taxon>
        <taxon>Hyphomicrobiales</taxon>
        <taxon>Rhizobiaceae</taxon>
        <taxon>Rhizobium/Agrobacterium group</taxon>
        <taxon>Agrobacterium</taxon>
    </lineage>
</organism>
<reference evidence="1 2" key="1">
    <citation type="journal article" date="2019" name="Appl. Microbiol. Biotechnol.">
        <title>Differential efficiency of wild type rhizogenic strains for rol gene transformation of plants.</title>
        <authorList>
            <person name="Desmet S."/>
            <person name="De Keyser E."/>
            <person name="Van Vaerenbergh J."/>
            <person name="Baeyen S."/>
            <person name="Van Huylenbroeck J."/>
            <person name="Geelen D."/>
            <person name="Dhooghe E."/>
        </authorList>
    </citation>
    <scope>NUCLEOTIDE SEQUENCE [LARGE SCALE GENOMIC DNA]</scope>
    <source>
        <strain evidence="1 2">GBBC3283</strain>
    </source>
</reference>
<dbReference type="Proteomes" id="UP000319481">
    <property type="component" value="Unassembled WGS sequence"/>
</dbReference>
<dbReference type="RefSeq" id="WP_142913988.1">
    <property type="nucleotide sequence ID" value="NZ_JAAMOL010000009.1"/>
</dbReference>
<evidence type="ECO:0000313" key="2">
    <source>
        <dbReference type="Proteomes" id="UP000319481"/>
    </source>
</evidence>
<keyword evidence="2" id="KW-1185">Reference proteome</keyword>
<sequence length="76" mass="9113">MRLFDFWRALNQRQRVANGQAHEKTTERRKWNNKTVSFTFVLIVPRSLAFSLEFAFNQIANAEKIARSRIMEERLQ</sequence>
<accession>A0ABY3BKI3</accession>
<gene>
    <name evidence="1" type="ORF">EXN23_22610</name>
</gene>
<evidence type="ECO:0000313" key="1">
    <source>
        <dbReference type="EMBL" id="TRA84530.1"/>
    </source>
</evidence>
<dbReference type="EMBL" id="SGNZ01000015">
    <property type="protein sequence ID" value="TRA84530.1"/>
    <property type="molecule type" value="Genomic_DNA"/>
</dbReference>
<protein>
    <submittedName>
        <fullName evidence="1">Uncharacterized protein</fullName>
    </submittedName>
</protein>
<name>A0ABY3BKI3_9HYPH</name>
<comment type="caution">
    <text evidence="1">The sequence shown here is derived from an EMBL/GenBank/DDBJ whole genome shotgun (WGS) entry which is preliminary data.</text>
</comment>
<proteinExistence type="predicted"/>